<keyword evidence="1" id="KW-1133">Transmembrane helix</keyword>
<feature type="transmembrane region" description="Helical" evidence="1">
    <location>
        <begin position="163"/>
        <end position="183"/>
    </location>
</feature>
<feature type="transmembrane region" description="Helical" evidence="1">
    <location>
        <begin position="123"/>
        <end position="142"/>
    </location>
</feature>
<keyword evidence="1" id="KW-0812">Transmembrane</keyword>
<sequence>MLSYFVKWVEQANFINKKSFVACTIFLAIPLATTLLILHSILIAYLYANHRLDPLMTQHGIHKITVSSIPLLITVLPLIAIYCPGFSHSVKKGQNELKLSLFVILFLVFNAQFALFMAGPFSVVFSIDFFLLNLLTIALYFKSIQNQEIKLNRSQMNHLHKKIVYSHCSILLFLGLLSMYFPLYQVEKENLSLSWISNFILQFYILVVYSPLLADYILIHIGKSQKKVDAYAPPPSEFMDCVSIEQVLPKGIFVAGEIRITFNEVAMTPSSLQY</sequence>
<dbReference type="WBParaSite" id="Csp11.Scaffold630.g17668.t1">
    <property type="protein sequence ID" value="Csp11.Scaffold630.g17668.t1"/>
    <property type="gene ID" value="Csp11.Scaffold630.g17668"/>
</dbReference>
<organism evidence="2 3">
    <name type="scientific">Caenorhabditis tropicalis</name>
    <dbReference type="NCBI Taxonomy" id="1561998"/>
    <lineage>
        <taxon>Eukaryota</taxon>
        <taxon>Metazoa</taxon>
        <taxon>Ecdysozoa</taxon>
        <taxon>Nematoda</taxon>
        <taxon>Chromadorea</taxon>
        <taxon>Rhabditida</taxon>
        <taxon>Rhabditina</taxon>
        <taxon>Rhabditomorpha</taxon>
        <taxon>Rhabditoidea</taxon>
        <taxon>Rhabditidae</taxon>
        <taxon>Peloderinae</taxon>
        <taxon>Caenorhabditis</taxon>
    </lineage>
</organism>
<feature type="transmembrane region" description="Helical" evidence="1">
    <location>
        <begin position="99"/>
        <end position="117"/>
    </location>
</feature>
<feature type="transmembrane region" description="Helical" evidence="1">
    <location>
        <begin position="20"/>
        <end position="48"/>
    </location>
</feature>
<proteinExistence type="predicted"/>
<evidence type="ECO:0000313" key="2">
    <source>
        <dbReference type="Proteomes" id="UP000095282"/>
    </source>
</evidence>
<feature type="transmembrane region" description="Helical" evidence="1">
    <location>
        <begin position="195"/>
        <end position="218"/>
    </location>
</feature>
<dbReference type="Proteomes" id="UP000095282">
    <property type="component" value="Unplaced"/>
</dbReference>
<keyword evidence="2" id="KW-1185">Reference proteome</keyword>
<name>A0A1I7UN83_9PELO</name>
<keyword evidence="1" id="KW-0472">Membrane</keyword>
<protein>
    <submittedName>
        <fullName evidence="3">Serpentine receptor class gamma</fullName>
    </submittedName>
</protein>
<feature type="transmembrane region" description="Helical" evidence="1">
    <location>
        <begin position="68"/>
        <end position="87"/>
    </location>
</feature>
<evidence type="ECO:0000313" key="3">
    <source>
        <dbReference type="WBParaSite" id="Csp11.Scaffold630.g17668.t1"/>
    </source>
</evidence>
<evidence type="ECO:0000256" key="1">
    <source>
        <dbReference type="SAM" id="Phobius"/>
    </source>
</evidence>
<dbReference type="AlphaFoldDB" id="A0A1I7UN83"/>
<reference evidence="3" key="1">
    <citation type="submission" date="2016-11" db="UniProtKB">
        <authorList>
            <consortium name="WormBaseParasite"/>
        </authorList>
    </citation>
    <scope>IDENTIFICATION</scope>
</reference>
<accession>A0A1I7UN83</accession>